<proteinExistence type="predicted"/>
<dbReference type="AlphaFoldDB" id="A0AB39BI29"/>
<evidence type="ECO:0000313" key="2">
    <source>
        <dbReference type="EMBL" id="XDI06190.1"/>
    </source>
</evidence>
<protein>
    <recommendedName>
        <fullName evidence="3">Lipoprotein</fullName>
    </recommendedName>
</protein>
<feature type="chain" id="PRO_5044285196" description="Lipoprotein" evidence="1">
    <location>
        <begin position="28"/>
        <end position="131"/>
    </location>
</feature>
<name>A0AB39BI29_9MICO</name>
<dbReference type="EMBL" id="CP162511">
    <property type="protein sequence ID" value="XDI06190.1"/>
    <property type="molecule type" value="Genomic_DNA"/>
</dbReference>
<evidence type="ECO:0000256" key="1">
    <source>
        <dbReference type="SAM" id="SignalP"/>
    </source>
</evidence>
<evidence type="ECO:0008006" key="3">
    <source>
        <dbReference type="Google" id="ProtNLM"/>
    </source>
</evidence>
<gene>
    <name evidence="2" type="ORF">ABFY20_03590</name>
</gene>
<reference evidence="2" key="1">
    <citation type="submission" date="2024-05" db="EMBL/GenBank/DDBJ databases">
        <title>Herbiconiux sp. A18JL235.</title>
        <authorList>
            <person name="Zhang G."/>
        </authorList>
    </citation>
    <scope>NUCLEOTIDE SEQUENCE</scope>
    <source>
        <strain evidence="2">A18JL235</strain>
    </source>
</reference>
<accession>A0AB39BI29</accession>
<sequence>MTSRPFIAVLALSVFALAGCSSAPALSEDDAAALATLAEVAGPTSNVDPATITSTECWLPSEHLIDDPSVSATSWKVLCRTHYVDDSGDRYQDATCVGDFALEPMLDHCYRWAYYTGMPHFEDFPGVDAGN</sequence>
<feature type="signal peptide" evidence="1">
    <location>
        <begin position="1"/>
        <end position="27"/>
    </location>
</feature>
<organism evidence="2">
    <name type="scientific">Herbiconiux sp. A18JL235</name>
    <dbReference type="NCBI Taxonomy" id="3152363"/>
    <lineage>
        <taxon>Bacteria</taxon>
        <taxon>Bacillati</taxon>
        <taxon>Actinomycetota</taxon>
        <taxon>Actinomycetes</taxon>
        <taxon>Micrococcales</taxon>
        <taxon>Microbacteriaceae</taxon>
        <taxon>Herbiconiux</taxon>
    </lineage>
</organism>
<keyword evidence="1" id="KW-0732">Signal</keyword>
<dbReference type="PROSITE" id="PS51257">
    <property type="entry name" value="PROKAR_LIPOPROTEIN"/>
    <property type="match status" value="1"/>
</dbReference>
<dbReference type="RefSeq" id="WP_368498579.1">
    <property type="nucleotide sequence ID" value="NZ_CP162511.1"/>
</dbReference>